<feature type="compositionally biased region" description="Basic and acidic residues" evidence="1">
    <location>
        <begin position="1"/>
        <end position="41"/>
    </location>
</feature>
<dbReference type="PIRSF" id="PIRSF002590">
    <property type="entry name" value="HSP9/HSP12_fun"/>
    <property type="match status" value="1"/>
</dbReference>
<proteinExistence type="predicted"/>
<feature type="compositionally biased region" description="Polar residues" evidence="1">
    <location>
        <begin position="45"/>
        <end position="83"/>
    </location>
</feature>
<comment type="caution">
    <text evidence="2">The sequence shown here is derived from an EMBL/GenBank/DDBJ whole genome shotgun (WGS) entry which is preliminary data.</text>
</comment>
<sequence>MSDIGRKNLSDKITESVKPDSEKSAYEKTKEQVTDQADKLASKVTPDNQKSFTQTLGDKAQSGSDKAKSEANQNQSSLADTANQYLDAGKEKLNEAVEYVSGALSGAKEGADSTKK</sequence>
<feature type="region of interest" description="Disordered" evidence="1">
    <location>
        <begin position="1"/>
        <end position="83"/>
    </location>
</feature>
<organism evidence="2 3">
    <name type="scientific">Ogataea polymorpha</name>
    <dbReference type="NCBI Taxonomy" id="460523"/>
    <lineage>
        <taxon>Eukaryota</taxon>
        <taxon>Fungi</taxon>
        <taxon>Dikarya</taxon>
        <taxon>Ascomycota</taxon>
        <taxon>Saccharomycotina</taxon>
        <taxon>Pichiomycetes</taxon>
        <taxon>Pichiales</taxon>
        <taxon>Pichiaceae</taxon>
        <taxon>Ogataea</taxon>
    </lineage>
</organism>
<name>A0A1B7SGS0_9ASCO</name>
<accession>A0A1B7SGS0</accession>
<dbReference type="RefSeq" id="XP_018210633.1">
    <property type="nucleotide sequence ID" value="XM_018354488.1"/>
</dbReference>
<reference evidence="2" key="1">
    <citation type="journal article" date="2021" name="Open Biol.">
        <title>Shared evolutionary footprints suggest mitochondrial oxidative damage underlies multiple complex I losses in fungi.</title>
        <authorList>
            <person name="Schikora-Tamarit M.A."/>
            <person name="Marcet-Houben M."/>
            <person name="Nosek J."/>
            <person name="Gabaldon T."/>
        </authorList>
    </citation>
    <scope>NUCLEOTIDE SEQUENCE</scope>
    <source>
        <strain evidence="2">NCAIM Y.01608</strain>
    </source>
</reference>
<evidence type="ECO:0000313" key="2">
    <source>
        <dbReference type="EMBL" id="KAH3673942.1"/>
    </source>
</evidence>
<evidence type="ECO:0000313" key="3">
    <source>
        <dbReference type="Proteomes" id="UP000788993"/>
    </source>
</evidence>
<reference evidence="2" key="2">
    <citation type="submission" date="2021-01" db="EMBL/GenBank/DDBJ databases">
        <authorList>
            <person name="Schikora-Tamarit M.A."/>
        </authorList>
    </citation>
    <scope>NUCLEOTIDE SEQUENCE</scope>
    <source>
        <strain evidence="2">NCAIM Y.01608</strain>
    </source>
</reference>
<gene>
    <name evidence="2" type="ORF">OGATHE_001922</name>
</gene>
<protein>
    <submittedName>
        <fullName evidence="2">Uncharacterized protein</fullName>
    </submittedName>
</protein>
<dbReference type="AlphaFoldDB" id="A0A1B7SGS0"/>
<dbReference type="Gene3D" id="6.10.280.100">
    <property type="match status" value="1"/>
</dbReference>
<keyword evidence="3" id="KW-1185">Reference proteome</keyword>
<dbReference type="OrthoDB" id="2348401at2759"/>
<dbReference type="Pfam" id="PF04119">
    <property type="entry name" value="HSP9_HSP12"/>
    <property type="match status" value="1"/>
</dbReference>
<dbReference type="Proteomes" id="UP000788993">
    <property type="component" value="Unassembled WGS sequence"/>
</dbReference>
<dbReference type="EMBL" id="JAEUBD010000526">
    <property type="protein sequence ID" value="KAH3673942.1"/>
    <property type="molecule type" value="Genomic_DNA"/>
</dbReference>
<dbReference type="InterPro" id="IPR007250">
    <property type="entry name" value="HSP9_HSP12"/>
</dbReference>
<evidence type="ECO:0000256" key="1">
    <source>
        <dbReference type="SAM" id="MobiDB-lite"/>
    </source>
</evidence>